<evidence type="ECO:0000256" key="2">
    <source>
        <dbReference type="ARBA" id="ARBA00023027"/>
    </source>
</evidence>
<feature type="chain" id="PRO_5010862333" description="NAD-dependent epimerase/dehydratase domain-containing protein" evidence="3">
    <location>
        <begin position="19"/>
        <end position="597"/>
    </location>
</feature>
<dbReference type="InParanoid" id="A0A1X7U8C6"/>
<dbReference type="KEGG" id="aqu:100633562"/>
<keyword evidence="3" id="KW-0732">Signal</keyword>
<dbReference type="OrthoDB" id="16464at2759"/>
<sequence length="597" mass="67036">MRILDVLLISTTALAVTGNDVLVVGGAGFVGYHTTLELLSRGHSPIVLHNFDDEKHSPQWEQMQRRIDELHKKDVPLYHGDLCGMPLLEYFITSRFLSGIIYLGESFGDDIPGYIERRMQCFIALLELLRNHKDVPLVYSTTPEASLIDFKSKDAKPAPVPLFSVLKSAEQQFSEVYCSMYQVKTVGVRPFYPYGPMADSGSMVYNIAESISEGKSVPLPHNAKQIPLTYDFTAVTDIATGICNALKNMPKTCGVVYDLGSSHPQKVTTAADILKKQLKKDTTNEIQILNLTSPVADISLARKEIGYSPTADFEQGVKPFVEWFMSKKAKVPKNIMKIVNVYLDSDIKMQDIKKRGDVFYERVKNLRLKYEAESTGRRPVAKFYPNKNFIFFPGVTSGIDKRTLKGRTIEELKKECGRIDECIGFTPEGSLRVAIGLQKDWTNGSGLYVADIDICQAGHHNCRGNYTCKYEGPSQCTCGCAKGWKSTKNTICVQVEYFEGMTSDKERQWKYDDALHGRQFKGQMTDSFTEHKETSINGTVILSYPDAKGDIEKLKSACLHTYRCVGFNVKDNRLLSEVKGLTKKSSEFTAYTRNLNN</sequence>
<dbReference type="Pfam" id="PF01370">
    <property type="entry name" value="Epimerase"/>
    <property type="match status" value="1"/>
</dbReference>
<protein>
    <recommendedName>
        <fullName evidence="4">NAD-dependent epimerase/dehydratase domain-containing protein</fullName>
    </recommendedName>
</protein>
<dbReference type="STRING" id="400682.A0A1X7U8C6"/>
<organism evidence="5">
    <name type="scientific">Amphimedon queenslandica</name>
    <name type="common">Sponge</name>
    <dbReference type="NCBI Taxonomy" id="400682"/>
    <lineage>
        <taxon>Eukaryota</taxon>
        <taxon>Metazoa</taxon>
        <taxon>Porifera</taxon>
        <taxon>Demospongiae</taxon>
        <taxon>Heteroscleromorpha</taxon>
        <taxon>Haplosclerida</taxon>
        <taxon>Niphatidae</taxon>
        <taxon>Amphimedon</taxon>
    </lineage>
</organism>
<evidence type="ECO:0000313" key="6">
    <source>
        <dbReference type="Proteomes" id="UP000007879"/>
    </source>
</evidence>
<accession>A0A1X7U8C6</accession>
<dbReference type="PANTHER" id="PTHR43574">
    <property type="entry name" value="EPIMERASE-RELATED"/>
    <property type="match status" value="1"/>
</dbReference>
<proteinExistence type="inferred from homology"/>
<dbReference type="SUPFAM" id="SSF51735">
    <property type="entry name" value="NAD(P)-binding Rossmann-fold domains"/>
    <property type="match status" value="1"/>
</dbReference>
<keyword evidence="2" id="KW-0520">NAD</keyword>
<dbReference type="EnsemblMetazoa" id="XM_003388641.3">
    <property type="protein sequence ID" value="XP_003388689.1"/>
    <property type="gene ID" value="LOC100633562"/>
</dbReference>
<feature type="signal peptide" evidence="3">
    <location>
        <begin position="1"/>
        <end position="18"/>
    </location>
</feature>
<evidence type="ECO:0000313" key="5">
    <source>
        <dbReference type="EnsemblMetazoa" id="Aqu2.1.24025_001"/>
    </source>
</evidence>
<comment type="similarity">
    <text evidence="1">Belongs to the NAD(P)-dependent epimerase/dehydratase family.</text>
</comment>
<evidence type="ECO:0000256" key="1">
    <source>
        <dbReference type="ARBA" id="ARBA00007637"/>
    </source>
</evidence>
<feature type="domain" description="NAD-dependent epimerase/dehydratase" evidence="4">
    <location>
        <begin position="21"/>
        <end position="249"/>
    </location>
</feature>
<dbReference type="InterPro" id="IPR001509">
    <property type="entry name" value="Epimerase_deHydtase"/>
</dbReference>
<keyword evidence="6" id="KW-1185">Reference proteome</keyword>
<reference evidence="6" key="1">
    <citation type="journal article" date="2010" name="Nature">
        <title>The Amphimedon queenslandica genome and the evolution of animal complexity.</title>
        <authorList>
            <person name="Srivastava M."/>
            <person name="Simakov O."/>
            <person name="Chapman J."/>
            <person name="Fahey B."/>
            <person name="Gauthier M.E."/>
            <person name="Mitros T."/>
            <person name="Richards G.S."/>
            <person name="Conaco C."/>
            <person name="Dacre M."/>
            <person name="Hellsten U."/>
            <person name="Larroux C."/>
            <person name="Putnam N.H."/>
            <person name="Stanke M."/>
            <person name="Adamska M."/>
            <person name="Darling A."/>
            <person name="Degnan S.M."/>
            <person name="Oakley T.H."/>
            <person name="Plachetzki D.C."/>
            <person name="Zhai Y."/>
            <person name="Adamski M."/>
            <person name="Calcino A."/>
            <person name="Cummins S.F."/>
            <person name="Goodstein D.M."/>
            <person name="Harris C."/>
            <person name="Jackson D.J."/>
            <person name="Leys S.P."/>
            <person name="Shu S."/>
            <person name="Woodcroft B.J."/>
            <person name="Vervoort M."/>
            <person name="Kosik K.S."/>
            <person name="Manning G."/>
            <person name="Degnan B.M."/>
            <person name="Rokhsar D.S."/>
        </authorList>
    </citation>
    <scope>NUCLEOTIDE SEQUENCE [LARGE SCALE GENOMIC DNA]</scope>
</reference>
<reference evidence="5" key="2">
    <citation type="submission" date="2017-05" db="UniProtKB">
        <authorList>
            <consortium name="EnsemblMetazoa"/>
        </authorList>
    </citation>
    <scope>IDENTIFICATION</scope>
</reference>
<evidence type="ECO:0000256" key="3">
    <source>
        <dbReference type="SAM" id="SignalP"/>
    </source>
</evidence>
<dbReference type="Proteomes" id="UP000007879">
    <property type="component" value="Unassembled WGS sequence"/>
</dbReference>
<name>A0A1X7U8C6_AMPQE</name>
<dbReference type="Gene3D" id="3.40.50.720">
    <property type="entry name" value="NAD(P)-binding Rossmann-like Domain"/>
    <property type="match status" value="1"/>
</dbReference>
<dbReference type="InterPro" id="IPR036291">
    <property type="entry name" value="NAD(P)-bd_dom_sf"/>
</dbReference>
<dbReference type="AlphaFoldDB" id="A0A1X7U8C6"/>
<evidence type="ECO:0000259" key="4">
    <source>
        <dbReference type="Pfam" id="PF01370"/>
    </source>
</evidence>
<gene>
    <name evidence="5" type="primary">100633562</name>
</gene>
<dbReference type="EnsemblMetazoa" id="Aqu2.1.24025_001">
    <property type="protein sequence ID" value="Aqu2.1.24025_001"/>
    <property type="gene ID" value="Aqu2.1.24025"/>
</dbReference>
<dbReference type="eggNOG" id="KOG1371">
    <property type="taxonomic scope" value="Eukaryota"/>
</dbReference>